<dbReference type="Proteomes" id="UP000243876">
    <property type="component" value="Unassembled WGS sequence"/>
</dbReference>
<feature type="region of interest" description="Disordered" evidence="1">
    <location>
        <begin position="88"/>
        <end position="107"/>
    </location>
</feature>
<feature type="non-terminal residue" evidence="2">
    <location>
        <position position="1"/>
    </location>
</feature>
<accession>A0A0D6ESQ4</accession>
<keyword evidence="3" id="KW-1185">Reference proteome</keyword>
<feature type="compositionally biased region" description="Basic and acidic residues" evidence="1">
    <location>
        <begin position="259"/>
        <end position="269"/>
    </location>
</feature>
<evidence type="ECO:0000313" key="2">
    <source>
        <dbReference type="EMBL" id="CEQ42806.1"/>
    </source>
</evidence>
<evidence type="ECO:0000313" key="3">
    <source>
        <dbReference type="Proteomes" id="UP000243876"/>
    </source>
</evidence>
<feature type="compositionally biased region" description="Low complexity" evidence="1">
    <location>
        <begin position="170"/>
        <end position="189"/>
    </location>
</feature>
<feature type="compositionally biased region" description="Basic and acidic residues" evidence="1">
    <location>
        <begin position="88"/>
        <end position="104"/>
    </location>
</feature>
<feature type="compositionally biased region" description="Gly residues" evidence="1">
    <location>
        <begin position="271"/>
        <end position="280"/>
    </location>
</feature>
<organism evidence="2 3">
    <name type="scientific">Sporidiobolus salmonicolor</name>
    <name type="common">Yeast-like fungus</name>
    <name type="synonym">Sporobolomyces salmonicolor</name>
    <dbReference type="NCBI Taxonomy" id="5005"/>
    <lineage>
        <taxon>Eukaryota</taxon>
        <taxon>Fungi</taxon>
        <taxon>Dikarya</taxon>
        <taxon>Basidiomycota</taxon>
        <taxon>Pucciniomycotina</taxon>
        <taxon>Microbotryomycetes</taxon>
        <taxon>Sporidiobolales</taxon>
        <taxon>Sporidiobolaceae</taxon>
        <taxon>Sporobolomyces</taxon>
    </lineage>
</organism>
<gene>
    <name evidence="2" type="primary">SPOSA6832_04668</name>
</gene>
<protein>
    <submittedName>
        <fullName evidence="2">SPOSA6832_04668-mRNA-1:cds</fullName>
    </submittedName>
</protein>
<evidence type="ECO:0000256" key="1">
    <source>
        <dbReference type="SAM" id="MobiDB-lite"/>
    </source>
</evidence>
<dbReference type="OrthoDB" id="10314411at2759"/>
<feature type="compositionally biased region" description="Pro residues" evidence="1">
    <location>
        <begin position="153"/>
        <end position="169"/>
    </location>
</feature>
<proteinExistence type="predicted"/>
<sequence length="288" mass="29832">MEPATDSSTLAYLSKLSIVLSAIPSLSSSASQSLATRRPLAANELWTKCSVCRAELVGGLNGSYWLERGELWARCDGCGWITRRLEDRSAGAGEGKERKGQFERVKKRRRMAARRAKEVAHPTALVAATVNESAFTTAGAVRTVSKKVAAPSVPAPPSSLAPSSKPPSRPASSTASPAPSSSAAPLPKSGARSIAVLENLSAPLSPPSASSPRPTSSSQYSNSAKPSASPSATPTTLDAKASSKKRKRPKQLSGLAELLEAKKKREKEMGGAAGAGGGLGLQDFLQGL</sequence>
<reference evidence="3" key="1">
    <citation type="submission" date="2015-02" db="EMBL/GenBank/DDBJ databases">
        <authorList>
            <person name="Gon?alves P."/>
        </authorList>
    </citation>
    <scope>NUCLEOTIDE SEQUENCE [LARGE SCALE GENOMIC DNA]</scope>
</reference>
<name>A0A0D6ESQ4_SPOSA</name>
<dbReference type="EMBL" id="CENE01000036">
    <property type="protein sequence ID" value="CEQ42806.1"/>
    <property type="molecule type" value="Genomic_DNA"/>
</dbReference>
<feature type="compositionally biased region" description="Low complexity" evidence="1">
    <location>
        <begin position="201"/>
        <end position="240"/>
    </location>
</feature>
<dbReference type="AlphaFoldDB" id="A0A0D6ESQ4"/>
<feature type="region of interest" description="Disordered" evidence="1">
    <location>
        <begin position="149"/>
        <end position="288"/>
    </location>
</feature>